<feature type="compositionally biased region" description="Basic and acidic residues" evidence="6">
    <location>
        <begin position="13"/>
        <end position="23"/>
    </location>
</feature>
<dbReference type="Pfam" id="PF00400">
    <property type="entry name" value="WD40"/>
    <property type="match status" value="3"/>
</dbReference>
<evidence type="ECO:0000313" key="7">
    <source>
        <dbReference type="EMBL" id="EMS12509.1"/>
    </source>
</evidence>
<dbReference type="GO" id="GO:0034511">
    <property type="term" value="F:U3 snoRNA binding"/>
    <property type="evidence" value="ECO:0007669"/>
    <property type="project" value="InterPro"/>
</dbReference>
<dbReference type="VEuPathDB" id="AmoebaDB:KM1_162200"/>
<dbReference type="Proteomes" id="UP000030780">
    <property type="component" value="Unassembled WGS sequence"/>
</dbReference>
<sequence>MSDPFLVPFKQRLATEKPKPQKRVERIQTEFKYNHSNEDTDKQRLTMAQKHIEDIKKEHERLMVGVTDEETKPKSVLETLFNESIDQSKKQTSLSDDLHLSSTVITKTTRHLNKACTAVKINKNDQNKVYVASLNGKIMIYDIITNQYCGELTVPCIDKTKIRPEILSLAISHDNKYIVATTKNHHILIYDSSNNQLLGTLKGHQDIVTSCVFRDGTYELYSCSYDRSVKVWNIENISLMDTLYGHRSNINCIDALSKERCVTGSSDKSIRIFKVAEESQLIYNAYNEIECVSLLNETTYIAGSFDGTLSVYIVSKKTPKYILEAAHKQVTALCAIQYSDVIFSGGVEGIVKMWKINMPTSFKSSETLSLELLGEVNVGGCVNSIDVTKDHSAIVCAIGKRYRLGDWNKTENAVNGISIVKLHD</sequence>
<dbReference type="PROSITE" id="PS50082">
    <property type="entry name" value="WD_REPEATS_2"/>
    <property type="match status" value="1"/>
</dbReference>
<proteinExistence type="predicted"/>
<evidence type="ECO:0000313" key="8">
    <source>
        <dbReference type="Proteomes" id="UP000030780"/>
    </source>
</evidence>
<keyword evidence="3" id="KW-0677">Repeat</keyword>
<dbReference type="PROSITE" id="PS50294">
    <property type="entry name" value="WD_REPEATS_REGION"/>
    <property type="match status" value="1"/>
</dbReference>
<protein>
    <submittedName>
        <fullName evidence="7">U3 small nucleolar RNA-interacting protein</fullName>
    </submittedName>
</protein>
<comment type="subcellular location">
    <subcellularLocation>
        <location evidence="1">Nucleus</location>
    </subcellularLocation>
</comment>
<dbReference type="InterPro" id="IPR015943">
    <property type="entry name" value="WD40/YVTN_repeat-like_dom_sf"/>
</dbReference>
<dbReference type="OrthoDB" id="189968at2759"/>
<keyword evidence="2 5" id="KW-0853">WD repeat</keyword>
<evidence type="ECO:0000256" key="1">
    <source>
        <dbReference type="ARBA" id="ARBA00004123"/>
    </source>
</evidence>
<dbReference type="Gene3D" id="2.130.10.10">
    <property type="entry name" value="YVTN repeat-like/Quinoprotein amine dehydrogenase"/>
    <property type="match status" value="1"/>
</dbReference>
<keyword evidence="4" id="KW-0539">Nucleus</keyword>
<dbReference type="AlphaFoldDB" id="M7WM72"/>
<dbReference type="PANTHER" id="PTHR19865">
    <property type="entry name" value="U3 SMALL NUCLEOLAR RNA INTERACTING PROTEIN 2"/>
    <property type="match status" value="1"/>
</dbReference>
<dbReference type="EMBL" id="KB638458">
    <property type="protein sequence ID" value="EMS12509.1"/>
    <property type="molecule type" value="Genomic_DNA"/>
</dbReference>
<dbReference type="FunFam" id="2.130.10.10:FF:001247">
    <property type="entry name" value="U3 small nucleolar RNA-interacting protein"/>
    <property type="match status" value="1"/>
</dbReference>
<evidence type="ECO:0000256" key="3">
    <source>
        <dbReference type="ARBA" id="ARBA00022737"/>
    </source>
</evidence>
<name>M7WM72_ENTHI</name>
<dbReference type="GO" id="GO:0032040">
    <property type="term" value="C:small-subunit processome"/>
    <property type="evidence" value="ECO:0007669"/>
    <property type="project" value="TreeGrafter"/>
</dbReference>
<dbReference type="SUPFAM" id="SSF50978">
    <property type="entry name" value="WD40 repeat-like"/>
    <property type="match status" value="1"/>
</dbReference>
<feature type="repeat" description="WD" evidence="5">
    <location>
        <begin position="201"/>
        <end position="242"/>
    </location>
</feature>
<evidence type="ECO:0000256" key="5">
    <source>
        <dbReference type="PROSITE-ProRule" id="PRU00221"/>
    </source>
</evidence>
<dbReference type="InterPro" id="IPR036322">
    <property type="entry name" value="WD40_repeat_dom_sf"/>
</dbReference>
<feature type="region of interest" description="Disordered" evidence="6">
    <location>
        <begin position="1"/>
        <end position="23"/>
    </location>
</feature>
<evidence type="ECO:0000256" key="2">
    <source>
        <dbReference type="ARBA" id="ARBA00022574"/>
    </source>
</evidence>
<dbReference type="InterPro" id="IPR019775">
    <property type="entry name" value="WD40_repeat_CS"/>
</dbReference>
<dbReference type="SMART" id="SM00320">
    <property type="entry name" value="WD40"/>
    <property type="match status" value="5"/>
</dbReference>
<gene>
    <name evidence="7" type="ORF">KM1_162200</name>
</gene>
<reference evidence="7 8" key="1">
    <citation type="submission" date="2013-01" db="EMBL/GenBank/DDBJ databases">
        <authorList>
            <person name="Inman J."/>
            <person name="Zafar N."/>
            <person name="Lorenzi H."/>
            <person name="Caler E."/>
        </authorList>
    </citation>
    <scope>NUCLEOTIDE SEQUENCE [LARGE SCALE GENOMIC DNA]</scope>
    <source>
        <strain evidence="7 8">HM-3:IMSS</strain>
    </source>
</reference>
<accession>M7WM72</accession>
<dbReference type="PROSITE" id="PS00678">
    <property type="entry name" value="WD_REPEATS_1"/>
    <property type="match status" value="1"/>
</dbReference>
<evidence type="ECO:0000256" key="4">
    <source>
        <dbReference type="ARBA" id="ARBA00023242"/>
    </source>
</evidence>
<dbReference type="InterPro" id="IPR039241">
    <property type="entry name" value="Rrp9-like"/>
</dbReference>
<dbReference type="InterPro" id="IPR001680">
    <property type="entry name" value="WD40_rpt"/>
</dbReference>
<dbReference type="PANTHER" id="PTHR19865:SF0">
    <property type="entry name" value="U3 SMALL NUCLEOLAR RNA-INTERACTING PROTEIN 2"/>
    <property type="match status" value="1"/>
</dbReference>
<evidence type="ECO:0000256" key="6">
    <source>
        <dbReference type="SAM" id="MobiDB-lite"/>
    </source>
</evidence>
<organism evidence="7 8">
    <name type="scientific">Entamoeba histolytica HM-3:IMSS</name>
    <dbReference type="NCBI Taxonomy" id="885315"/>
    <lineage>
        <taxon>Eukaryota</taxon>
        <taxon>Amoebozoa</taxon>
        <taxon>Evosea</taxon>
        <taxon>Archamoebae</taxon>
        <taxon>Mastigamoebida</taxon>
        <taxon>Entamoebidae</taxon>
        <taxon>Entamoeba</taxon>
    </lineage>
</organism>